<dbReference type="InterPro" id="IPR003423">
    <property type="entry name" value="OMP_efflux"/>
</dbReference>
<keyword evidence="11" id="KW-1185">Reference proteome</keyword>
<comment type="subcellular location">
    <subcellularLocation>
        <location evidence="1">Cell outer membrane</location>
    </subcellularLocation>
</comment>
<evidence type="ECO:0000256" key="4">
    <source>
        <dbReference type="ARBA" id="ARBA00022452"/>
    </source>
</evidence>
<evidence type="ECO:0000256" key="7">
    <source>
        <dbReference type="ARBA" id="ARBA00023237"/>
    </source>
</evidence>
<feature type="region of interest" description="Disordered" evidence="9">
    <location>
        <begin position="235"/>
        <end position="295"/>
    </location>
</feature>
<keyword evidence="3" id="KW-0813">Transport</keyword>
<dbReference type="PANTHER" id="PTHR30026:SF21">
    <property type="entry name" value="SLR1270 PROTEIN"/>
    <property type="match status" value="1"/>
</dbReference>
<keyword evidence="7" id="KW-0998">Cell outer membrane</keyword>
<dbReference type="GO" id="GO:0015562">
    <property type="term" value="F:efflux transmembrane transporter activity"/>
    <property type="evidence" value="ECO:0007669"/>
    <property type="project" value="InterPro"/>
</dbReference>
<keyword evidence="8" id="KW-0175">Coiled coil</keyword>
<sequence>MKGQQLFHSFLPGVTAAVLTTQPALAEPMQVSSVQEMSSFSVLTSTDSQTLVADNIHTQLPNTASKTLPALVPNPGLKKLNIKPLSSSNNSVILAGNTGVSREQIPKKDEDRFSSLISALNSSQQPKQNNFTSNKKQRNLATFAQQSQKIIVPTSTSKNHSVQKATFSLSSLRQLAVPIKQPPIQLPTVLQTTVRGIGIAKLLEVESCSQEKGISASLLLTSRACQHQNLSRKLVVQNNTPTPDATSTPVPDGLEVNPIQPETVTPAPASPATTPTQPETIAPAPDGVQLTPTQPGTVTPVPANRVQIPEKLNPNPNPLQFPTKPEEVRFQENEPITLAQALELARRNNRNLQVSLLELERAQAALREAQAALLPTLGVSADITRSQSASSQLQLEQQERDTGIPTPGDEPSTSFSGQAQLSYDLYTSGRRQASIRQAEEQVRFNELAVETQSEEIRLNVTTDYYDLQQADEQVRIAQSAVENAQASLRDAQALERAGVGTRFDVLRSQVNLANSQQDLTNAVSRQQITRRQLATRISVAQSVNISAADPVQLAGLWNQTLEQSIILAFQNRPELQQQLAQRNINEQQRRQALANLGPQVSLVASYNLLDQFDDSVSVTDGYSLAVRASLNLYDGGASRARAAQAKANIAIAETQFGEQRNQIRFQVEQAFSNQQANLENVQTANTALEQAREALRLARLRFQAGVGTQTDVINSENDLTRAEGNRVTAILDYNRALAQLQRSVTSRALP</sequence>
<evidence type="ECO:0000313" key="11">
    <source>
        <dbReference type="Proteomes" id="UP000252107"/>
    </source>
</evidence>
<reference evidence="10" key="1">
    <citation type="submission" date="2016-04" db="EMBL/GenBank/DDBJ databases">
        <authorList>
            <person name="Tabuchi Yagui T.R."/>
        </authorList>
    </citation>
    <scope>NUCLEOTIDE SEQUENCE [LARGE SCALE GENOMIC DNA]</scope>
    <source>
        <strain evidence="10">NIES-26</strain>
    </source>
</reference>
<evidence type="ECO:0000256" key="1">
    <source>
        <dbReference type="ARBA" id="ARBA00004442"/>
    </source>
</evidence>
<dbReference type="AlphaFoldDB" id="A0A367QVZ9"/>
<organism evidence="10 11">
    <name type="scientific">Nostoc minutum NIES-26</name>
    <dbReference type="NCBI Taxonomy" id="1844469"/>
    <lineage>
        <taxon>Bacteria</taxon>
        <taxon>Bacillati</taxon>
        <taxon>Cyanobacteriota</taxon>
        <taxon>Cyanophyceae</taxon>
        <taxon>Nostocales</taxon>
        <taxon>Nostocaceae</taxon>
        <taxon>Nostoc</taxon>
    </lineage>
</organism>
<evidence type="ECO:0000256" key="8">
    <source>
        <dbReference type="SAM" id="Coils"/>
    </source>
</evidence>
<dbReference type="EMBL" id="LXQD01000302">
    <property type="protein sequence ID" value="RCJ27830.1"/>
    <property type="molecule type" value="Genomic_DNA"/>
</dbReference>
<feature type="coiled-coil region" evidence="8">
    <location>
        <begin position="435"/>
        <end position="494"/>
    </location>
</feature>
<dbReference type="GO" id="GO:0009279">
    <property type="term" value="C:cell outer membrane"/>
    <property type="evidence" value="ECO:0007669"/>
    <property type="project" value="UniProtKB-SubCell"/>
</dbReference>
<proteinExistence type="inferred from homology"/>
<evidence type="ECO:0000256" key="9">
    <source>
        <dbReference type="SAM" id="MobiDB-lite"/>
    </source>
</evidence>
<evidence type="ECO:0000256" key="5">
    <source>
        <dbReference type="ARBA" id="ARBA00022692"/>
    </source>
</evidence>
<dbReference type="GO" id="GO:0015288">
    <property type="term" value="F:porin activity"/>
    <property type="evidence" value="ECO:0007669"/>
    <property type="project" value="TreeGrafter"/>
</dbReference>
<feature type="compositionally biased region" description="Low complexity" evidence="9">
    <location>
        <begin position="261"/>
        <end position="280"/>
    </location>
</feature>
<dbReference type="InterPro" id="IPR051906">
    <property type="entry name" value="TolC-like"/>
</dbReference>
<gene>
    <name evidence="10" type="ORF">A6770_25130</name>
</gene>
<protein>
    <submittedName>
        <fullName evidence="10">Transporter</fullName>
    </submittedName>
</protein>
<evidence type="ECO:0000313" key="10">
    <source>
        <dbReference type="EMBL" id="RCJ27830.1"/>
    </source>
</evidence>
<keyword evidence="6" id="KW-0472">Membrane</keyword>
<dbReference type="Proteomes" id="UP000252107">
    <property type="component" value="Unassembled WGS sequence"/>
</dbReference>
<keyword evidence="5" id="KW-0812">Transmembrane</keyword>
<feature type="coiled-coil region" evidence="8">
    <location>
        <begin position="671"/>
        <end position="701"/>
    </location>
</feature>
<dbReference type="Pfam" id="PF02321">
    <property type="entry name" value="OEP"/>
    <property type="match status" value="2"/>
</dbReference>
<feature type="compositionally biased region" description="Polar residues" evidence="9">
    <location>
        <begin position="235"/>
        <end position="249"/>
    </location>
</feature>
<dbReference type="Gene3D" id="1.20.1600.10">
    <property type="entry name" value="Outer membrane efflux proteins (OEP)"/>
    <property type="match status" value="1"/>
</dbReference>
<evidence type="ECO:0000256" key="3">
    <source>
        <dbReference type="ARBA" id="ARBA00022448"/>
    </source>
</evidence>
<feature type="coiled-coil region" evidence="8">
    <location>
        <begin position="342"/>
        <end position="372"/>
    </location>
</feature>
<dbReference type="GO" id="GO:1990281">
    <property type="term" value="C:efflux pump complex"/>
    <property type="evidence" value="ECO:0007669"/>
    <property type="project" value="TreeGrafter"/>
</dbReference>
<dbReference type="PANTHER" id="PTHR30026">
    <property type="entry name" value="OUTER MEMBRANE PROTEIN TOLC"/>
    <property type="match status" value="1"/>
</dbReference>
<keyword evidence="4" id="KW-1134">Transmembrane beta strand</keyword>
<accession>A0A367QVZ9</accession>
<dbReference type="SUPFAM" id="SSF56954">
    <property type="entry name" value="Outer membrane efflux proteins (OEP)"/>
    <property type="match status" value="1"/>
</dbReference>
<name>A0A367QVZ9_9NOSO</name>
<evidence type="ECO:0000256" key="6">
    <source>
        <dbReference type="ARBA" id="ARBA00023136"/>
    </source>
</evidence>
<evidence type="ECO:0000256" key="2">
    <source>
        <dbReference type="ARBA" id="ARBA00007613"/>
    </source>
</evidence>
<feature type="region of interest" description="Disordered" evidence="9">
    <location>
        <begin position="388"/>
        <end position="418"/>
    </location>
</feature>
<comment type="caution">
    <text evidence="10">The sequence shown here is derived from an EMBL/GenBank/DDBJ whole genome shotgun (WGS) entry which is preliminary data.</text>
</comment>
<comment type="similarity">
    <text evidence="2">Belongs to the outer membrane factor (OMF) (TC 1.B.17) family.</text>
</comment>